<feature type="compositionally biased region" description="Polar residues" evidence="2">
    <location>
        <begin position="84"/>
        <end position="93"/>
    </location>
</feature>
<accession>A0AAD5SXB2</accession>
<feature type="region of interest" description="Disordered" evidence="2">
    <location>
        <begin position="53"/>
        <end position="106"/>
    </location>
</feature>
<evidence type="ECO:0000256" key="2">
    <source>
        <dbReference type="SAM" id="MobiDB-lite"/>
    </source>
</evidence>
<organism evidence="3 4">
    <name type="scientific">Physocladia obscura</name>
    <dbReference type="NCBI Taxonomy" id="109957"/>
    <lineage>
        <taxon>Eukaryota</taxon>
        <taxon>Fungi</taxon>
        <taxon>Fungi incertae sedis</taxon>
        <taxon>Chytridiomycota</taxon>
        <taxon>Chytridiomycota incertae sedis</taxon>
        <taxon>Chytridiomycetes</taxon>
        <taxon>Chytridiales</taxon>
        <taxon>Chytriomycetaceae</taxon>
        <taxon>Physocladia</taxon>
    </lineage>
</organism>
<name>A0AAD5SXB2_9FUNG</name>
<evidence type="ECO:0000256" key="1">
    <source>
        <dbReference type="SAM" id="Coils"/>
    </source>
</evidence>
<proteinExistence type="predicted"/>
<keyword evidence="1" id="KW-0175">Coiled coil</keyword>
<dbReference type="Proteomes" id="UP001211907">
    <property type="component" value="Unassembled WGS sequence"/>
</dbReference>
<protein>
    <submittedName>
        <fullName evidence="3">Uncharacterized protein</fullName>
    </submittedName>
</protein>
<evidence type="ECO:0000313" key="4">
    <source>
        <dbReference type="Proteomes" id="UP001211907"/>
    </source>
</evidence>
<dbReference type="EMBL" id="JADGJH010001283">
    <property type="protein sequence ID" value="KAJ3115546.1"/>
    <property type="molecule type" value="Genomic_DNA"/>
</dbReference>
<evidence type="ECO:0000313" key="3">
    <source>
        <dbReference type="EMBL" id="KAJ3115546.1"/>
    </source>
</evidence>
<reference evidence="3" key="1">
    <citation type="submission" date="2020-05" db="EMBL/GenBank/DDBJ databases">
        <title>Phylogenomic resolution of chytrid fungi.</title>
        <authorList>
            <person name="Stajich J.E."/>
            <person name="Amses K."/>
            <person name="Simmons R."/>
            <person name="Seto K."/>
            <person name="Myers J."/>
            <person name="Bonds A."/>
            <person name="Quandt C.A."/>
            <person name="Barry K."/>
            <person name="Liu P."/>
            <person name="Grigoriev I."/>
            <person name="Longcore J.E."/>
            <person name="James T.Y."/>
        </authorList>
    </citation>
    <scope>NUCLEOTIDE SEQUENCE</scope>
    <source>
        <strain evidence="3">JEL0513</strain>
    </source>
</reference>
<gene>
    <name evidence="3" type="ORF">HK100_001310</name>
</gene>
<keyword evidence="4" id="KW-1185">Reference proteome</keyword>
<sequence length="248" mass="27650">MQQNSTTITTGQTNPRCVKCPLECQERTSHSEKNPNRQYWHCTEHGFSQWVSGLPTTPTPKKGASSSSSSLLFKDRVGSGEPRSPSQRYSPYNKQRLGLPTQQQGQGALAQYSARSRMAEQSVVPPSYTPFQTNVFDFADENGAKDEEDEKVDTVIDKTMQSFNSVLETASRTMQSVVTKNRRLTEENRKLKAENGNLKAKINELKDESRGSLLSEGKGAGEHDYKEEITRLRVQITALKAAINAMSN</sequence>
<dbReference type="AlphaFoldDB" id="A0AAD5SXB2"/>
<comment type="caution">
    <text evidence="3">The sequence shown here is derived from an EMBL/GenBank/DDBJ whole genome shotgun (WGS) entry which is preliminary data.</text>
</comment>
<feature type="coiled-coil region" evidence="1">
    <location>
        <begin position="167"/>
        <end position="208"/>
    </location>
</feature>